<dbReference type="InterPro" id="IPR043129">
    <property type="entry name" value="ATPase_NBD"/>
</dbReference>
<dbReference type="EMBL" id="AP019298">
    <property type="protein sequence ID" value="BBG97957.1"/>
    <property type="molecule type" value="Genomic_DNA"/>
</dbReference>
<gene>
    <name evidence="3" type="ORF">Prudu_007234</name>
</gene>
<dbReference type="SUPFAM" id="SSF53067">
    <property type="entry name" value="Actin-like ATPase domain"/>
    <property type="match status" value="1"/>
</dbReference>
<sequence>MGFVTTGQLVDDVVRQQGPNHIYSQQIRNIVTLGGETELCNKPKSIATISGSMFGNSENEKLSVDAKRLIGRRFSDNFVQNDIKLWPFKVIEGPADKPMISVTHQGREKQFAAEEISSMILAKMREKNSELSTKVMRYFSSAVFKSNAVELAQTISEAATCDLLEIRNVIIETLMAKVKD</sequence>
<name>A0A4Y1R1I8_PRUDU</name>
<dbReference type="AlphaFoldDB" id="A0A4Y1R1I8"/>
<accession>A0A4Y1R1I8</accession>
<dbReference type="Pfam" id="PF00012">
    <property type="entry name" value="HSP70"/>
    <property type="match status" value="1"/>
</dbReference>
<dbReference type="InterPro" id="IPR013126">
    <property type="entry name" value="Hsp_70_fam"/>
</dbReference>
<evidence type="ECO:0000256" key="2">
    <source>
        <dbReference type="ARBA" id="ARBA00022840"/>
    </source>
</evidence>
<proteinExistence type="predicted"/>
<protein>
    <submittedName>
        <fullName evidence="3">Cytochrome P450, family 704, subfamily A, polypeptide 1</fullName>
    </submittedName>
</protein>
<organism evidence="3">
    <name type="scientific">Prunus dulcis</name>
    <name type="common">Almond</name>
    <name type="synonym">Amygdalus dulcis</name>
    <dbReference type="NCBI Taxonomy" id="3755"/>
    <lineage>
        <taxon>Eukaryota</taxon>
        <taxon>Viridiplantae</taxon>
        <taxon>Streptophyta</taxon>
        <taxon>Embryophyta</taxon>
        <taxon>Tracheophyta</taxon>
        <taxon>Spermatophyta</taxon>
        <taxon>Magnoliopsida</taxon>
        <taxon>eudicotyledons</taxon>
        <taxon>Gunneridae</taxon>
        <taxon>Pentapetalae</taxon>
        <taxon>rosids</taxon>
        <taxon>fabids</taxon>
        <taxon>Rosales</taxon>
        <taxon>Rosaceae</taxon>
        <taxon>Amygdaloideae</taxon>
        <taxon>Amygdaleae</taxon>
        <taxon>Prunus</taxon>
    </lineage>
</organism>
<keyword evidence="2" id="KW-0067">ATP-binding</keyword>
<dbReference type="GO" id="GO:0140662">
    <property type="term" value="F:ATP-dependent protein folding chaperone"/>
    <property type="evidence" value="ECO:0007669"/>
    <property type="project" value="InterPro"/>
</dbReference>
<reference evidence="3" key="1">
    <citation type="journal article" date="2019" name="Science">
        <title>Mutation of a bHLH transcription factor allowed almond domestication.</title>
        <authorList>
            <person name="Sanchez-Perez R."/>
            <person name="Pavan S."/>
            <person name="Mazzeo R."/>
            <person name="Moldovan C."/>
            <person name="Aiese Cigliano R."/>
            <person name="Del Cueto J."/>
            <person name="Ricciardi F."/>
            <person name="Lotti C."/>
            <person name="Ricciardi L."/>
            <person name="Dicenta F."/>
            <person name="Lopez-Marques R.L."/>
            <person name="Lindberg Moller B."/>
        </authorList>
    </citation>
    <scope>NUCLEOTIDE SEQUENCE</scope>
</reference>
<dbReference type="PANTHER" id="PTHR19375">
    <property type="entry name" value="HEAT SHOCK PROTEIN 70KDA"/>
    <property type="match status" value="1"/>
</dbReference>
<dbReference type="Gene3D" id="3.30.30.30">
    <property type="match status" value="1"/>
</dbReference>
<evidence type="ECO:0000256" key="1">
    <source>
        <dbReference type="ARBA" id="ARBA00022741"/>
    </source>
</evidence>
<dbReference type="FunFam" id="3.30.30.30:FF:000001">
    <property type="entry name" value="heat shock 70 kDa protein-like"/>
    <property type="match status" value="1"/>
</dbReference>
<evidence type="ECO:0000313" key="3">
    <source>
        <dbReference type="EMBL" id="BBG97957.1"/>
    </source>
</evidence>
<keyword evidence="1" id="KW-0547">Nucleotide-binding</keyword>
<dbReference type="GO" id="GO:0005524">
    <property type="term" value="F:ATP binding"/>
    <property type="evidence" value="ECO:0007669"/>
    <property type="project" value="UniProtKB-KW"/>
</dbReference>